<proteinExistence type="predicted"/>
<protein>
    <submittedName>
        <fullName evidence="7">Ammonium transporter</fullName>
    </submittedName>
</protein>
<sequence length="77" mass="8010">IVSCYLGYFGLSICLWNSVTGGFIGSPSNFFLSGIGLDDLSGTIPTLLFVMFQLAFAGLTAALISGGVVGRMKQKLG</sequence>
<keyword evidence="2 5" id="KW-0812">Transmembrane</keyword>
<evidence type="ECO:0000256" key="5">
    <source>
        <dbReference type="SAM" id="Phobius"/>
    </source>
</evidence>
<dbReference type="Pfam" id="PF00909">
    <property type="entry name" value="Ammonium_transp"/>
    <property type="match status" value="1"/>
</dbReference>
<accession>K1SWX3</accession>
<dbReference type="GO" id="GO:0016020">
    <property type="term" value="C:membrane"/>
    <property type="evidence" value="ECO:0007669"/>
    <property type="project" value="UniProtKB-SubCell"/>
</dbReference>
<dbReference type="InterPro" id="IPR029020">
    <property type="entry name" value="Ammonium/urea_transptr"/>
</dbReference>
<dbReference type="AlphaFoldDB" id="K1SWX3"/>
<name>K1SWX3_9ZZZZ</name>
<gene>
    <name evidence="7" type="ORF">LEA_13914</name>
</gene>
<feature type="non-terminal residue" evidence="7">
    <location>
        <position position="1"/>
    </location>
</feature>
<keyword evidence="3 5" id="KW-1133">Transmembrane helix</keyword>
<dbReference type="EMBL" id="AJWY01009451">
    <property type="protein sequence ID" value="EKC58330.1"/>
    <property type="molecule type" value="Genomic_DNA"/>
</dbReference>
<comment type="subcellular location">
    <subcellularLocation>
        <location evidence="1">Membrane</location>
        <topology evidence="1">Multi-pass membrane protein</topology>
    </subcellularLocation>
</comment>
<evidence type="ECO:0000256" key="4">
    <source>
        <dbReference type="ARBA" id="ARBA00023136"/>
    </source>
</evidence>
<evidence type="ECO:0000256" key="2">
    <source>
        <dbReference type="ARBA" id="ARBA00022692"/>
    </source>
</evidence>
<dbReference type="Gene3D" id="1.10.3430.10">
    <property type="entry name" value="Ammonium transporter AmtB like domains"/>
    <property type="match status" value="1"/>
</dbReference>
<comment type="caution">
    <text evidence="7">The sequence shown here is derived from an EMBL/GenBank/DDBJ whole genome shotgun (WGS) entry which is preliminary data.</text>
</comment>
<evidence type="ECO:0000313" key="7">
    <source>
        <dbReference type="EMBL" id="EKC58330.1"/>
    </source>
</evidence>
<reference evidence="7" key="1">
    <citation type="journal article" date="2013" name="Environ. Microbiol.">
        <title>Microbiota from the distal guts of lean and obese adolescents exhibit partial functional redundancy besides clear differences in community structure.</title>
        <authorList>
            <person name="Ferrer M."/>
            <person name="Ruiz A."/>
            <person name="Lanza F."/>
            <person name="Haange S.B."/>
            <person name="Oberbach A."/>
            <person name="Till H."/>
            <person name="Bargiela R."/>
            <person name="Campoy C."/>
            <person name="Segura M.T."/>
            <person name="Richter M."/>
            <person name="von Bergen M."/>
            <person name="Seifert J."/>
            <person name="Suarez A."/>
        </authorList>
    </citation>
    <scope>NUCLEOTIDE SEQUENCE</scope>
</reference>
<keyword evidence="4 5" id="KW-0472">Membrane</keyword>
<feature type="transmembrane region" description="Helical" evidence="5">
    <location>
        <begin position="44"/>
        <end position="69"/>
    </location>
</feature>
<feature type="domain" description="Ammonium transporter AmtB-like" evidence="6">
    <location>
        <begin position="9"/>
        <end position="73"/>
    </location>
</feature>
<evidence type="ECO:0000256" key="3">
    <source>
        <dbReference type="ARBA" id="ARBA00022989"/>
    </source>
</evidence>
<dbReference type="GO" id="GO:0008519">
    <property type="term" value="F:ammonium channel activity"/>
    <property type="evidence" value="ECO:0007669"/>
    <property type="project" value="InterPro"/>
</dbReference>
<organism evidence="7">
    <name type="scientific">human gut metagenome</name>
    <dbReference type="NCBI Taxonomy" id="408170"/>
    <lineage>
        <taxon>unclassified sequences</taxon>
        <taxon>metagenomes</taxon>
        <taxon>organismal metagenomes</taxon>
    </lineage>
</organism>
<evidence type="ECO:0000256" key="1">
    <source>
        <dbReference type="ARBA" id="ARBA00004141"/>
    </source>
</evidence>
<dbReference type="InterPro" id="IPR024041">
    <property type="entry name" value="NH4_transpt_AmtB-like_dom"/>
</dbReference>
<evidence type="ECO:0000259" key="6">
    <source>
        <dbReference type="Pfam" id="PF00909"/>
    </source>
</evidence>
<dbReference type="SUPFAM" id="SSF111352">
    <property type="entry name" value="Ammonium transporter"/>
    <property type="match status" value="1"/>
</dbReference>
<feature type="transmembrane region" description="Helical" evidence="5">
    <location>
        <begin position="5"/>
        <end position="24"/>
    </location>
</feature>